<dbReference type="CDD" id="cd01821">
    <property type="entry name" value="Rhamnogalacturan_acetylesterase_like"/>
    <property type="match status" value="1"/>
</dbReference>
<dbReference type="AlphaFoldDB" id="A0A518FZX9"/>
<dbReference type="Gene3D" id="3.40.50.1110">
    <property type="entry name" value="SGNH hydrolase"/>
    <property type="match status" value="1"/>
</dbReference>
<dbReference type="Proteomes" id="UP000318017">
    <property type="component" value="Chromosome"/>
</dbReference>
<keyword evidence="3" id="KW-0472">Membrane</keyword>
<evidence type="ECO:0000256" key="3">
    <source>
        <dbReference type="SAM" id="Phobius"/>
    </source>
</evidence>
<sequence length="352" mass="39197">MIIDLNLSWGFVLELCVCEACRLHSKGAGASSVASLSVWGPRGTPASKSPCDQSFVDNAARQKGGRKNVKLCAVICEPRFVVPLANIGSSTLYGKSKVSMQNHPLWNAIAILVALLFVPSFSVASAQETTIFMIGDSTMADKPVIPENPERGWGQLLQLYFHSHVTVDNRAVNGRSSKSFRAEGRWDRILERLQPGDWVIIQFGHNDEKSDEARHTDPFGSYTDNLRRYALETRERGAQPVLATPVVRRNFNQDGGLQPTHGDYPEAVRRLANELQVPLLDMTSRSRELLIQLGEERSERLFNWTTPGEYARFPKGNSDNTHFNALGATRMCDLAVAEIKKHVTELATHLRD</sequence>
<evidence type="ECO:0000259" key="4">
    <source>
        <dbReference type="Pfam" id="PF13472"/>
    </source>
</evidence>
<dbReference type="GO" id="GO:0016788">
    <property type="term" value="F:hydrolase activity, acting on ester bonds"/>
    <property type="evidence" value="ECO:0007669"/>
    <property type="project" value="UniProtKB-ARBA"/>
</dbReference>
<organism evidence="5 6">
    <name type="scientific">Aureliella helgolandensis</name>
    <dbReference type="NCBI Taxonomy" id="2527968"/>
    <lineage>
        <taxon>Bacteria</taxon>
        <taxon>Pseudomonadati</taxon>
        <taxon>Planctomycetota</taxon>
        <taxon>Planctomycetia</taxon>
        <taxon>Pirellulales</taxon>
        <taxon>Pirellulaceae</taxon>
        <taxon>Aureliella</taxon>
    </lineage>
</organism>
<evidence type="ECO:0000256" key="1">
    <source>
        <dbReference type="ARBA" id="ARBA00008668"/>
    </source>
</evidence>
<dbReference type="EMBL" id="CP036298">
    <property type="protein sequence ID" value="QDV21903.1"/>
    <property type="molecule type" value="Genomic_DNA"/>
</dbReference>
<feature type="transmembrane region" description="Helical" evidence="3">
    <location>
        <begin position="105"/>
        <end position="124"/>
    </location>
</feature>
<evidence type="ECO:0000313" key="5">
    <source>
        <dbReference type="EMBL" id="QDV21903.1"/>
    </source>
</evidence>
<keyword evidence="6" id="KW-1185">Reference proteome</keyword>
<comment type="similarity">
    <text evidence="1">Belongs to the 'GDSL' lipolytic enzyme family.</text>
</comment>
<protein>
    <submittedName>
        <fullName evidence="5">Rhamnogalacturonan acetylesterase RhgT</fullName>
        <ecNumber evidence="5">3.1.1.-</ecNumber>
    </submittedName>
</protein>
<name>A0A518FZX9_9BACT</name>
<accession>A0A518FZX9</accession>
<dbReference type="PANTHER" id="PTHR43695">
    <property type="entry name" value="PUTATIVE (AFU_ORTHOLOGUE AFUA_2G17250)-RELATED"/>
    <property type="match status" value="1"/>
</dbReference>
<dbReference type="KEGG" id="ahel:Q31a_01820"/>
<dbReference type="EC" id="3.1.1.-" evidence="5"/>
<dbReference type="Pfam" id="PF13472">
    <property type="entry name" value="Lipase_GDSL_2"/>
    <property type="match status" value="1"/>
</dbReference>
<feature type="domain" description="SGNH hydrolase-type esterase" evidence="4">
    <location>
        <begin position="134"/>
        <end position="328"/>
    </location>
</feature>
<dbReference type="SUPFAM" id="SSF52266">
    <property type="entry name" value="SGNH hydrolase"/>
    <property type="match status" value="1"/>
</dbReference>
<keyword evidence="3" id="KW-0812">Transmembrane</keyword>
<gene>
    <name evidence="5" type="primary">rhgT</name>
    <name evidence="5" type="ORF">Q31a_01820</name>
</gene>
<dbReference type="InterPro" id="IPR037459">
    <property type="entry name" value="RhgT-like"/>
</dbReference>
<evidence type="ECO:0000256" key="2">
    <source>
        <dbReference type="ARBA" id="ARBA00022801"/>
    </source>
</evidence>
<dbReference type="PANTHER" id="PTHR43695:SF1">
    <property type="entry name" value="RHAMNOGALACTURONAN ACETYLESTERASE"/>
    <property type="match status" value="1"/>
</dbReference>
<keyword evidence="2 5" id="KW-0378">Hydrolase</keyword>
<dbReference type="InterPro" id="IPR036514">
    <property type="entry name" value="SGNH_hydro_sf"/>
</dbReference>
<reference evidence="5 6" key="1">
    <citation type="submission" date="2019-02" db="EMBL/GenBank/DDBJ databases">
        <title>Deep-cultivation of Planctomycetes and their phenomic and genomic characterization uncovers novel biology.</title>
        <authorList>
            <person name="Wiegand S."/>
            <person name="Jogler M."/>
            <person name="Boedeker C."/>
            <person name="Pinto D."/>
            <person name="Vollmers J."/>
            <person name="Rivas-Marin E."/>
            <person name="Kohn T."/>
            <person name="Peeters S.H."/>
            <person name="Heuer A."/>
            <person name="Rast P."/>
            <person name="Oberbeckmann S."/>
            <person name="Bunk B."/>
            <person name="Jeske O."/>
            <person name="Meyerdierks A."/>
            <person name="Storesund J.E."/>
            <person name="Kallscheuer N."/>
            <person name="Luecker S."/>
            <person name="Lage O.M."/>
            <person name="Pohl T."/>
            <person name="Merkel B.J."/>
            <person name="Hornburger P."/>
            <person name="Mueller R.-W."/>
            <person name="Bruemmer F."/>
            <person name="Labrenz M."/>
            <person name="Spormann A.M."/>
            <person name="Op den Camp H."/>
            <person name="Overmann J."/>
            <person name="Amann R."/>
            <person name="Jetten M.S.M."/>
            <person name="Mascher T."/>
            <person name="Medema M.H."/>
            <person name="Devos D.P."/>
            <person name="Kaster A.-K."/>
            <person name="Ovreas L."/>
            <person name="Rohde M."/>
            <person name="Galperin M.Y."/>
            <person name="Jogler C."/>
        </authorList>
    </citation>
    <scope>NUCLEOTIDE SEQUENCE [LARGE SCALE GENOMIC DNA]</scope>
    <source>
        <strain evidence="5 6">Q31a</strain>
    </source>
</reference>
<dbReference type="InterPro" id="IPR013830">
    <property type="entry name" value="SGNH_hydro"/>
</dbReference>
<evidence type="ECO:0000313" key="6">
    <source>
        <dbReference type="Proteomes" id="UP000318017"/>
    </source>
</evidence>
<proteinExistence type="inferred from homology"/>
<keyword evidence="3" id="KW-1133">Transmembrane helix</keyword>